<comment type="caution">
    <text evidence="5">The sequence shown here is derived from an EMBL/GenBank/DDBJ whole genome shotgun (WGS) entry which is preliminary data.</text>
</comment>
<evidence type="ECO:0000313" key="5">
    <source>
        <dbReference type="EMBL" id="GID66975.1"/>
    </source>
</evidence>
<protein>
    <recommendedName>
        <fullName evidence="4">Type II restriction enzyme NaeI domain-containing protein</fullName>
    </recommendedName>
</protein>
<dbReference type="EMBL" id="BOMH01000036">
    <property type="protein sequence ID" value="GID66975.1"/>
    <property type="molecule type" value="Genomic_DNA"/>
</dbReference>
<dbReference type="CDD" id="cd22338">
    <property type="entry name" value="NaeI-like"/>
    <property type="match status" value="1"/>
</dbReference>
<dbReference type="InterPro" id="IPR036388">
    <property type="entry name" value="WH-like_DNA-bd_sf"/>
</dbReference>
<dbReference type="InterPro" id="IPR037057">
    <property type="entry name" value="DNA_rep_MutH/T2_RE_sf"/>
</dbReference>
<sequence>MQDDEALSQVAAHLLLLDPHGSLTGHVLRDTFDQIYDGQRTGRYSIDRLAKTERTHFGSLVEINLQRRFQYDDGDDLDFGIAGHDVDAKYSMTFGRWMIPVEAQGKLCMLIHADDYRSRWSLGVIRADLNILTKPNRDQKRNIKSAFLERGKWLFRDAPLPVNTLLSLPEADRLAIEAQPPGKHRVAELMRRAEGRVVNRASIEATAQQRDSMKRVRANGGALDLLTSEGFLLLSGTRLAAQRIAYELGLPHPPPGGFVPVKVAAASLGCTEPTATVRGVVIKRWRPGDEPLDTGPLVSLAD</sequence>
<keyword evidence="3" id="KW-0378">Hydrolase</keyword>
<evidence type="ECO:0000256" key="3">
    <source>
        <dbReference type="ARBA" id="ARBA00022801"/>
    </source>
</evidence>
<dbReference type="InterPro" id="IPR011335">
    <property type="entry name" value="Restrct_endonuc-II-like"/>
</dbReference>
<name>A0A919IJ33_9ACTN</name>
<dbReference type="InterPro" id="IPR015210">
    <property type="entry name" value="NaeI"/>
</dbReference>
<dbReference type="Pfam" id="PF09126">
    <property type="entry name" value="NaeI"/>
    <property type="match status" value="1"/>
</dbReference>
<keyword evidence="2" id="KW-0255">Endonuclease</keyword>
<dbReference type="AlphaFoldDB" id="A0A919IJ33"/>
<evidence type="ECO:0000259" key="4">
    <source>
        <dbReference type="Pfam" id="PF09126"/>
    </source>
</evidence>
<dbReference type="Gene3D" id="3.40.600.10">
    <property type="entry name" value="DNA mismatch repair MutH/Restriction endonuclease, type II"/>
    <property type="match status" value="1"/>
</dbReference>
<dbReference type="RefSeq" id="WP_203744141.1">
    <property type="nucleotide sequence ID" value="NZ_BAAAUC010000104.1"/>
</dbReference>
<gene>
    <name evidence="5" type="ORF">Acy02nite_48560</name>
</gene>
<dbReference type="Proteomes" id="UP000619479">
    <property type="component" value="Unassembled WGS sequence"/>
</dbReference>
<dbReference type="SUPFAM" id="SSF52980">
    <property type="entry name" value="Restriction endonuclease-like"/>
    <property type="match status" value="1"/>
</dbReference>
<keyword evidence="6" id="KW-1185">Reference proteome</keyword>
<evidence type="ECO:0000256" key="2">
    <source>
        <dbReference type="ARBA" id="ARBA00022759"/>
    </source>
</evidence>
<evidence type="ECO:0000256" key="1">
    <source>
        <dbReference type="ARBA" id="ARBA00022722"/>
    </source>
</evidence>
<dbReference type="Gene3D" id="1.10.10.10">
    <property type="entry name" value="Winged helix-like DNA-binding domain superfamily/Winged helix DNA-binding domain"/>
    <property type="match status" value="1"/>
</dbReference>
<dbReference type="GO" id="GO:0009036">
    <property type="term" value="F:type II site-specific deoxyribonuclease activity"/>
    <property type="evidence" value="ECO:0007669"/>
    <property type="project" value="InterPro"/>
</dbReference>
<keyword evidence="1" id="KW-0540">Nuclease</keyword>
<evidence type="ECO:0000313" key="6">
    <source>
        <dbReference type="Proteomes" id="UP000619479"/>
    </source>
</evidence>
<dbReference type="GO" id="GO:0003677">
    <property type="term" value="F:DNA binding"/>
    <property type="evidence" value="ECO:0007669"/>
    <property type="project" value="InterPro"/>
</dbReference>
<feature type="domain" description="Type II restriction enzyme NaeI" evidence="4">
    <location>
        <begin position="9"/>
        <end position="290"/>
    </location>
</feature>
<dbReference type="GO" id="GO:0009307">
    <property type="term" value="P:DNA restriction-modification system"/>
    <property type="evidence" value="ECO:0007669"/>
    <property type="project" value="InterPro"/>
</dbReference>
<organism evidence="5 6">
    <name type="scientific">Actinoplanes cyaneus</name>
    <dbReference type="NCBI Taxonomy" id="52696"/>
    <lineage>
        <taxon>Bacteria</taxon>
        <taxon>Bacillati</taxon>
        <taxon>Actinomycetota</taxon>
        <taxon>Actinomycetes</taxon>
        <taxon>Micromonosporales</taxon>
        <taxon>Micromonosporaceae</taxon>
        <taxon>Actinoplanes</taxon>
    </lineage>
</organism>
<reference evidence="5" key="1">
    <citation type="submission" date="2021-01" db="EMBL/GenBank/DDBJ databases">
        <title>Whole genome shotgun sequence of Actinoplanes cyaneus NBRC 14990.</title>
        <authorList>
            <person name="Komaki H."/>
            <person name="Tamura T."/>
        </authorList>
    </citation>
    <scope>NUCLEOTIDE SEQUENCE</scope>
    <source>
        <strain evidence="5">NBRC 14990</strain>
    </source>
</reference>
<proteinExistence type="predicted"/>
<accession>A0A919IJ33</accession>